<reference evidence="2 3" key="1">
    <citation type="submission" date="2024-04" db="EMBL/GenBank/DDBJ databases">
        <title>Tritrichomonas musculus Genome.</title>
        <authorList>
            <person name="Alves-Ferreira E."/>
            <person name="Grigg M."/>
            <person name="Lorenzi H."/>
            <person name="Galac M."/>
        </authorList>
    </citation>
    <scope>NUCLEOTIDE SEQUENCE [LARGE SCALE GENOMIC DNA]</scope>
    <source>
        <strain evidence="2 3">EAF2021</strain>
    </source>
</reference>
<evidence type="ECO:0000313" key="2">
    <source>
        <dbReference type="EMBL" id="KAK8854080.1"/>
    </source>
</evidence>
<evidence type="ECO:0000256" key="1">
    <source>
        <dbReference type="SAM" id="MobiDB-lite"/>
    </source>
</evidence>
<sequence length="72" mass="8384">MSRGRKSNSSKEKEKKATFDYEDYIKKSYSDDTTAKRKNDIWLQEKDVQQGKEPELESGKCSASEDENQFLV</sequence>
<evidence type="ECO:0000313" key="3">
    <source>
        <dbReference type="Proteomes" id="UP001470230"/>
    </source>
</evidence>
<feature type="compositionally biased region" description="Basic and acidic residues" evidence="1">
    <location>
        <begin position="44"/>
        <end position="58"/>
    </location>
</feature>
<organism evidence="2 3">
    <name type="scientific">Tritrichomonas musculus</name>
    <dbReference type="NCBI Taxonomy" id="1915356"/>
    <lineage>
        <taxon>Eukaryota</taxon>
        <taxon>Metamonada</taxon>
        <taxon>Parabasalia</taxon>
        <taxon>Tritrichomonadida</taxon>
        <taxon>Tritrichomonadidae</taxon>
        <taxon>Tritrichomonas</taxon>
    </lineage>
</organism>
<name>A0ABR2HWS9_9EUKA</name>
<keyword evidence="3" id="KW-1185">Reference proteome</keyword>
<gene>
    <name evidence="2" type="ORF">M9Y10_016630</name>
</gene>
<feature type="region of interest" description="Disordered" evidence="1">
    <location>
        <begin position="44"/>
        <end position="72"/>
    </location>
</feature>
<proteinExistence type="predicted"/>
<dbReference type="Proteomes" id="UP001470230">
    <property type="component" value="Unassembled WGS sequence"/>
</dbReference>
<accession>A0ABR2HWS9</accession>
<protein>
    <submittedName>
        <fullName evidence="2">Uncharacterized protein</fullName>
    </submittedName>
</protein>
<comment type="caution">
    <text evidence="2">The sequence shown here is derived from an EMBL/GenBank/DDBJ whole genome shotgun (WGS) entry which is preliminary data.</text>
</comment>
<dbReference type="EMBL" id="JAPFFF010000021">
    <property type="protein sequence ID" value="KAK8854080.1"/>
    <property type="molecule type" value="Genomic_DNA"/>
</dbReference>